<sequence>MFGYVKVYEDELLVRNWKRYKHAYCALCRQIGCYSQAARMMLSYDMVFCVTLAEAAIPDEDRHCKKGIFRHCKKCCGDEMLQYMGAVSVILQYYKLKDDVLDGKKSRKLLMCAIEDGYHKARKAYPEIEAKISDAMRNVAALEQRYCTDWEQLDHCFSDILYQVFLCAPRKDEFTDIRAQLSRHTAAWVYWFDMLQDLEEDRKEHTFNAILLHEDEDSAISRVKALLIMHITEAEALCELLPYTDNMAIIQNIVANGLPRQMLDAGILL</sequence>
<dbReference type="Pfam" id="PF18937">
    <property type="entry name" value="DUF5685"/>
    <property type="match status" value="1"/>
</dbReference>
<comment type="caution">
    <text evidence="1">The sequence shown here is derived from an EMBL/GenBank/DDBJ whole genome shotgun (WGS) entry which is preliminary data.</text>
</comment>
<evidence type="ECO:0000313" key="2">
    <source>
        <dbReference type="Proteomes" id="UP001491552"/>
    </source>
</evidence>
<dbReference type="RefSeq" id="WP_349136763.1">
    <property type="nucleotide sequence ID" value="NZ_JBBMFF010000257.1"/>
</dbReference>
<dbReference type="Proteomes" id="UP001491552">
    <property type="component" value="Unassembled WGS sequence"/>
</dbReference>
<dbReference type="EMBL" id="JBBMFF010000257">
    <property type="protein sequence ID" value="MEQ2512060.1"/>
    <property type="molecule type" value="Genomic_DNA"/>
</dbReference>
<keyword evidence="2" id="KW-1185">Reference proteome</keyword>
<accession>A0ABV1G9H9</accession>
<evidence type="ECO:0000313" key="1">
    <source>
        <dbReference type="EMBL" id="MEQ2512060.1"/>
    </source>
</evidence>
<proteinExistence type="predicted"/>
<name>A0ABV1G9H9_9FIRM</name>
<protein>
    <submittedName>
        <fullName evidence="1">DUF5685 family protein</fullName>
    </submittedName>
</protein>
<dbReference type="InterPro" id="IPR043740">
    <property type="entry name" value="DUF5685"/>
</dbReference>
<gene>
    <name evidence="1" type="ORF">WMO66_12535</name>
</gene>
<reference evidence="1 2" key="1">
    <citation type="submission" date="2024-03" db="EMBL/GenBank/DDBJ databases">
        <title>Human intestinal bacterial collection.</title>
        <authorList>
            <person name="Pauvert C."/>
            <person name="Hitch T.C.A."/>
            <person name="Clavel T."/>
        </authorList>
    </citation>
    <scope>NUCLEOTIDE SEQUENCE [LARGE SCALE GENOMIC DNA]</scope>
    <source>
        <strain evidence="1 2">CLA-AA-H192</strain>
    </source>
</reference>
<organism evidence="1 2">
    <name type="scientific">Faecousia intestinalis</name>
    <dbReference type="NCBI Taxonomy" id="3133167"/>
    <lineage>
        <taxon>Bacteria</taxon>
        <taxon>Bacillati</taxon>
        <taxon>Bacillota</taxon>
        <taxon>Clostridia</taxon>
        <taxon>Eubacteriales</taxon>
        <taxon>Oscillospiraceae</taxon>
        <taxon>Faecousia</taxon>
    </lineage>
</organism>